<keyword evidence="2" id="KW-0812">Transmembrane</keyword>
<evidence type="ECO:0000313" key="3">
    <source>
        <dbReference type="EMBL" id="SDI92631.1"/>
    </source>
</evidence>
<keyword evidence="4" id="KW-1185">Reference proteome</keyword>
<dbReference type="InterPro" id="IPR014717">
    <property type="entry name" value="Transl_elong_EF1B/ribsomal_bS6"/>
</dbReference>
<keyword evidence="2" id="KW-1133">Transmembrane helix</keyword>
<evidence type="ECO:0000256" key="2">
    <source>
        <dbReference type="SAM" id="Phobius"/>
    </source>
</evidence>
<feature type="region of interest" description="Disordered" evidence="1">
    <location>
        <begin position="192"/>
        <end position="211"/>
    </location>
</feature>
<dbReference type="Gene3D" id="3.30.70.60">
    <property type="match status" value="1"/>
</dbReference>
<evidence type="ECO:0000256" key="1">
    <source>
        <dbReference type="SAM" id="MobiDB-lite"/>
    </source>
</evidence>
<keyword evidence="2" id="KW-0472">Membrane</keyword>
<dbReference type="RefSeq" id="WP_093190557.1">
    <property type="nucleotide sequence ID" value="NZ_FNEV01000001.1"/>
</dbReference>
<sequence>MTFYWNRNQSMLLGVLVAVVVVVGFLLYTMWLSPLTEEKESLDNQVATKENAVEILREDSGSDAISELESKQLQNILPVEKQEDQFLLMLERAEAASRTSIQSIARVDGSAPAEETEDPGVQPLTYELEMVSETFGDLMQFLSNLEGMERYSLIQSITFDSSAVEEGSGEVLYYFVRVSTYHYPTLEALEPEAPSYNYGDPSGKVTPFETE</sequence>
<dbReference type="Proteomes" id="UP000199225">
    <property type="component" value="Unassembled WGS sequence"/>
</dbReference>
<dbReference type="AlphaFoldDB" id="A0A1G8PJC0"/>
<organism evidence="3 4">
    <name type="scientific">Salimicrobium halophilum</name>
    <dbReference type="NCBI Taxonomy" id="86666"/>
    <lineage>
        <taxon>Bacteria</taxon>
        <taxon>Bacillati</taxon>
        <taxon>Bacillota</taxon>
        <taxon>Bacilli</taxon>
        <taxon>Bacillales</taxon>
        <taxon>Bacillaceae</taxon>
        <taxon>Salimicrobium</taxon>
    </lineage>
</organism>
<feature type="transmembrane region" description="Helical" evidence="2">
    <location>
        <begin position="12"/>
        <end position="31"/>
    </location>
</feature>
<protein>
    <recommendedName>
        <fullName evidence="5">Type IV pilus assembly protein PilO</fullName>
    </recommendedName>
</protein>
<evidence type="ECO:0000313" key="4">
    <source>
        <dbReference type="Proteomes" id="UP000199225"/>
    </source>
</evidence>
<name>A0A1G8PJC0_9BACI</name>
<dbReference type="STRING" id="86666.SAMN04490247_0032"/>
<accession>A0A1G8PJC0</accession>
<dbReference type="OrthoDB" id="2427034at2"/>
<proteinExistence type="predicted"/>
<evidence type="ECO:0008006" key="5">
    <source>
        <dbReference type="Google" id="ProtNLM"/>
    </source>
</evidence>
<gene>
    <name evidence="3" type="ORF">SAMN04490247_0032</name>
</gene>
<reference evidence="4" key="1">
    <citation type="submission" date="2016-10" db="EMBL/GenBank/DDBJ databases">
        <authorList>
            <person name="Varghese N."/>
            <person name="Submissions S."/>
        </authorList>
    </citation>
    <scope>NUCLEOTIDE SEQUENCE [LARGE SCALE GENOMIC DNA]</scope>
    <source>
        <strain evidence="4">DSM 4771</strain>
    </source>
</reference>
<dbReference type="EMBL" id="FNEV01000001">
    <property type="protein sequence ID" value="SDI92631.1"/>
    <property type="molecule type" value="Genomic_DNA"/>
</dbReference>